<evidence type="ECO:0000313" key="2">
    <source>
        <dbReference type="Proteomes" id="UP000070371"/>
    </source>
</evidence>
<dbReference type="KEGG" id="hat:RC74_12510"/>
<proteinExistence type="predicted"/>
<reference evidence="1 2" key="1">
    <citation type="submission" date="2016-02" db="EMBL/GenBank/DDBJ databases">
        <title>Complete genome sequence of Halocynthiibacter arcticus PAMC 20958t from arctic marine sediment.</title>
        <authorList>
            <person name="Lee Y.M."/>
            <person name="Baek K."/>
            <person name="Lee H.K."/>
            <person name="Shin S.C."/>
        </authorList>
    </citation>
    <scope>NUCLEOTIDE SEQUENCE [LARGE SCALE GENOMIC DNA]</scope>
    <source>
        <strain evidence="1">PAMC 20958</strain>
    </source>
</reference>
<gene>
    <name evidence="1" type="ORF">RC74_12510</name>
</gene>
<name>A0A126V5U5_9RHOB</name>
<dbReference type="OrthoDB" id="7658988at2"/>
<protein>
    <submittedName>
        <fullName evidence="1">Uncharacterized protein</fullName>
    </submittedName>
</protein>
<accession>A0A126V5U5</accession>
<evidence type="ECO:0000313" key="1">
    <source>
        <dbReference type="EMBL" id="AML53652.1"/>
    </source>
</evidence>
<dbReference type="Pfam" id="PF20135">
    <property type="entry name" value="DUF6525"/>
    <property type="match status" value="1"/>
</dbReference>
<dbReference type="STRING" id="1579316.RC74_12510"/>
<organism evidence="1 2">
    <name type="scientific">Falsihalocynthiibacter arcticus</name>
    <dbReference type="NCBI Taxonomy" id="1579316"/>
    <lineage>
        <taxon>Bacteria</taxon>
        <taxon>Pseudomonadati</taxon>
        <taxon>Pseudomonadota</taxon>
        <taxon>Alphaproteobacteria</taxon>
        <taxon>Rhodobacterales</taxon>
        <taxon>Roseobacteraceae</taxon>
        <taxon>Falsihalocynthiibacter</taxon>
    </lineage>
</organism>
<keyword evidence="2" id="KW-1185">Reference proteome</keyword>
<dbReference type="Proteomes" id="UP000070371">
    <property type="component" value="Chromosome"/>
</dbReference>
<dbReference type="EMBL" id="CP014327">
    <property type="protein sequence ID" value="AML53652.1"/>
    <property type="molecule type" value="Genomic_DNA"/>
</dbReference>
<dbReference type="InterPro" id="IPR045386">
    <property type="entry name" value="DUF6525"/>
</dbReference>
<sequence>MADYDRLPSDLRGWLSQAALPWSPRSVLRVWLSAMKTYEDDREAVHLYMSHLEAKKLKKEAKKIWGFE</sequence>
<dbReference type="AlphaFoldDB" id="A0A126V5U5"/>